<protein>
    <recommendedName>
        <fullName evidence="1">HTH merR-type domain-containing protein</fullName>
    </recommendedName>
</protein>
<comment type="caution">
    <text evidence="2">The sequence shown here is derived from an EMBL/GenBank/DDBJ whole genome shotgun (WGS) entry which is preliminary data.</text>
</comment>
<dbReference type="Gene3D" id="1.10.1660.10">
    <property type="match status" value="1"/>
</dbReference>
<proteinExistence type="predicted"/>
<gene>
    <name evidence="2" type="ORF">CWO92_18150</name>
</gene>
<sequence>MKIVRIGEYIKVLNTTKDTVRYYEDLELLTPKWNGNRKDYGEKEIQDYEVIMEFKSFGLSLNAV</sequence>
<dbReference type="SUPFAM" id="SSF46955">
    <property type="entry name" value="Putative DNA-binding domain"/>
    <property type="match status" value="1"/>
</dbReference>
<dbReference type="GO" id="GO:0003677">
    <property type="term" value="F:DNA binding"/>
    <property type="evidence" value="ECO:0007669"/>
    <property type="project" value="InterPro"/>
</dbReference>
<dbReference type="EMBL" id="PIQO01000016">
    <property type="protein sequence ID" value="PKR83705.1"/>
    <property type="molecule type" value="Genomic_DNA"/>
</dbReference>
<evidence type="ECO:0000313" key="2">
    <source>
        <dbReference type="EMBL" id="PKR83705.1"/>
    </source>
</evidence>
<keyword evidence="3" id="KW-1185">Reference proteome</keyword>
<organism evidence="2 3">
    <name type="scientific">Heyndrickxia camelliae</name>
    <dbReference type="NCBI Taxonomy" id="1707093"/>
    <lineage>
        <taxon>Bacteria</taxon>
        <taxon>Bacillati</taxon>
        <taxon>Bacillota</taxon>
        <taxon>Bacilli</taxon>
        <taxon>Bacillales</taxon>
        <taxon>Bacillaceae</taxon>
        <taxon>Heyndrickxia</taxon>
    </lineage>
</organism>
<accession>A0A2N3LGL5</accession>
<dbReference type="AlphaFoldDB" id="A0A2N3LGL5"/>
<dbReference type="Pfam" id="PF13411">
    <property type="entry name" value="MerR_1"/>
    <property type="match status" value="1"/>
</dbReference>
<dbReference type="InterPro" id="IPR009061">
    <property type="entry name" value="DNA-bd_dom_put_sf"/>
</dbReference>
<reference evidence="2 3" key="1">
    <citation type="submission" date="2017-11" db="EMBL/GenBank/DDBJ databases">
        <title>Bacillus camelliae sp. nov., isolated from pu'er tea.</title>
        <authorList>
            <person name="Niu L."/>
        </authorList>
    </citation>
    <scope>NUCLEOTIDE SEQUENCE [LARGE SCALE GENOMIC DNA]</scope>
    <source>
        <strain evidence="2 3">7578-1</strain>
    </source>
</reference>
<dbReference type="GO" id="GO:0006355">
    <property type="term" value="P:regulation of DNA-templated transcription"/>
    <property type="evidence" value="ECO:0007669"/>
    <property type="project" value="InterPro"/>
</dbReference>
<dbReference type="Proteomes" id="UP000233440">
    <property type="component" value="Unassembled WGS sequence"/>
</dbReference>
<name>A0A2N3LGL5_9BACI</name>
<dbReference type="OrthoDB" id="1770985at2"/>
<evidence type="ECO:0000313" key="3">
    <source>
        <dbReference type="Proteomes" id="UP000233440"/>
    </source>
</evidence>
<evidence type="ECO:0000259" key="1">
    <source>
        <dbReference type="Pfam" id="PF13411"/>
    </source>
</evidence>
<dbReference type="InterPro" id="IPR000551">
    <property type="entry name" value="MerR-type_HTH_dom"/>
</dbReference>
<feature type="domain" description="HTH merR-type" evidence="1">
    <location>
        <begin position="5"/>
        <end position="64"/>
    </location>
</feature>